<proteinExistence type="predicted"/>
<organism evidence="1 2">
    <name type="scientific">Listeria innocua serovar 6a (strain ATCC BAA-680 / CLIP 11262)</name>
    <dbReference type="NCBI Taxonomy" id="272626"/>
    <lineage>
        <taxon>Bacteria</taxon>
        <taxon>Bacillati</taxon>
        <taxon>Bacillota</taxon>
        <taxon>Bacilli</taxon>
        <taxon>Bacillales</taxon>
        <taxon>Listeriaceae</taxon>
        <taxon>Listeria</taxon>
    </lineage>
</organism>
<dbReference type="InterPro" id="IPR021477">
    <property type="entry name" value="TVIIS_effector_SACOL2603_fam"/>
</dbReference>
<dbReference type="KEGG" id="lin:lin0185"/>
<sequence>MSEVKVREATLKKHATKLESKAKTIEYLPMKGGNMAYSRANSINHFRTALFDLVEAVGDFQNVVGTDAKRLKELGASFTRKDQELERGMGLGGK</sequence>
<dbReference type="PIR" id="AB1456">
    <property type="entry name" value="AB1456"/>
</dbReference>
<dbReference type="AlphaFoldDB" id="Q92FC1"/>
<dbReference type="Pfam" id="PF11328">
    <property type="entry name" value="DUF3130"/>
    <property type="match status" value="1"/>
</dbReference>
<dbReference type="HOGENOM" id="CLU_185205_0_0_9"/>
<dbReference type="EMBL" id="AL596163">
    <property type="protein sequence ID" value="CAC95418.1"/>
    <property type="molecule type" value="Genomic_DNA"/>
</dbReference>
<accession>Q92FC1</accession>
<dbReference type="OrthoDB" id="2366097at2"/>
<name>Q92FC1_LISIN</name>
<dbReference type="GeneID" id="93233620"/>
<dbReference type="RefSeq" id="WP_010990259.1">
    <property type="nucleotide sequence ID" value="NC_003212.1"/>
</dbReference>
<evidence type="ECO:0000313" key="1">
    <source>
        <dbReference type="EMBL" id="CAC95418.1"/>
    </source>
</evidence>
<protein>
    <submittedName>
        <fullName evidence="1">Lin0185 protein</fullName>
    </submittedName>
</protein>
<dbReference type="STRING" id="272626.gene:17564497"/>
<dbReference type="NCBIfam" id="TIGR04197">
    <property type="entry name" value="T7SS_SACOL2603"/>
    <property type="match status" value="1"/>
</dbReference>
<reference evidence="1 2" key="1">
    <citation type="journal article" date="2001" name="Science">
        <title>Comparative genomics of Listeria species.</title>
        <authorList>
            <person name="Glaser P."/>
            <person name="Frangeul L."/>
            <person name="Buchrieser C."/>
            <person name="Rusniok C."/>
            <person name="Amend A."/>
            <person name="Baquero F."/>
            <person name="Berche P."/>
            <person name="Bloecker H."/>
            <person name="Brandt P."/>
            <person name="Chakraborty T."/>
            <person name="Charbit A."/>
            <person name="Chetouani F."/>
            <person name="Couve E."/>
            <person name="de Daruvar A."/>
            <person name="Dehoux P."/>
            <person name="Domann E."/>
            <person name="Dominguez-Bernal G."/>
            <person name="Duchaud E."/>
            <person name="Durant L."/>
            <person name="Dussurget O."/>
            <person name="Entian K.-D."/>
            <person name="Fsihi H."/>
            <person name="Garcia-del Portillo F."/>
            <person name="Garrido P."/>
            <person name="Gautier L."/>
            <person name="Goebel W."/>
            <person name="Gomez-Lopez N."/>
            <person name="Hain T."/>
            <person name="Hauf J."/>
            <person name="Jackson D."/>
            <person name="Jones L.-M."/>
            <person name="Kaerst U."/>
            <person name="Kreft J."/>
            <person name="Kuhn M."/>
            <person name="Kunst F."/>
            <person name="Kurapkat G."/>
            <person name="Madueno E."/>
            <person name="Maitournam A."/>
            <person name="Mata Vicente J."/>
            <person name="Ng E."/>
            <person name="Nedjari H."/>
            <person name="Nordsiek G."/>
            <person name="Novella S."/>
            <person name="de Pablos B."/>
            <person name="Perez-Diaz J.-C."/>
            <person name="Purcell R."/>
            <person name="Remmel B."/>
            <person name="Rose M."/>
            <person name="Schlueter T."/>
            <person name="Simoes N."/>
            <person name="Tierrez A."/>
            <person name="Vazquez-Boland J.-A."/>
            <person name="Voss H."/>
            <person name="Wehland J."/>
            <person name="Cossart P."/>
        </authorList>
    </citation>
    <scope>NUCLEOTIDE SEQUENCE [LARGE SCALE GENOMIC DNA]</scope>
    <source>
        <strain evidence="2">ATCC BAA-680 / CLIP 11262</strain>
    </source>
</reference>
<evidence type="ECO:0000313" key="2">
    <source>
        <dbReference type="Proteomes" id="UP000002513"/>
    </source>
</evidence>
<dbReference type="Proteomes" id="UP000002513">
    <property type="component" value="Chromosome"/>
</dbReference>
<dbReference type="eggNOG" id="ENOG503081U">
    <property type="taxonomic scope" value="Bacteria"/>
</dbReference>
<gene>
    <name evidence="1" type="ordered locus">lin0185</name>
</gene>